<comment type="caution">
    <text evidence="5">The sequence shown here is derived from an EMBL/GenBank/DDBJ whole genome shotgun (WGS) entry which is preliminary data.</text>
</comment>
<dbReference type="Gene3D" id="1.10.10.60">
    <property type="entry name" value="Homeodomain-like"/>
    <property type="match status" value="2"/>
</dbReference>
<dbReference type="SMART" id="SM00342">
    <property type="entry name" value="HTH_ARAC"/>
    <property type="match status" value="1"/>
</dbReference>
<dbReference type="PANTHER" id="PTHR43280">
    <property type="entry name" value="ARAC-FAMILY TRANSCRIPTIONAL REGULATOR"/>
    <property type="match status" value="1"/>
</dbReference>
<evidence type="ECO:0000256" key="1">
    <source>
        <dbReference type="ARBA" id="ARBA00023015"/>
    </source>
</evidence>
<accession>A0ABS4J124</accession>
<keyword evidence="2" id="KW-0238">DNA-binding</keyword>
<protein>
    <submittedName>
        <fullName evidence="5">YesN/AraC family two-component response regulator</fullName>
    </submittedName>
</protein>
<keyword evidence="1" id="KW-0805">Transcription regulation</keyword>
<organism evidence="5 6">
    <name type="scientific">Paenibacillus eucommiae</name>
    <dbReference type="NCBI Taxonomy" id="1355755"/>
    <lineage>
        <taxon>Bacteria</taxon>
        <taxon>Bacillati</taxon>
        <taxon>Bacillota</taxon>
        <taxon>Bacilli</taxon>
        <taxon>Bacillales</taxon>
        <taxon>Paenibacillaceae</taxon>
        <taxon>Paenibacillus</taxon>
    </lineage>
</organism>
<keyword evidence="6" id="KW-1185">Reference proteome</keyword>
<dbReference type="InterPro" id="IPR018060">
    <property type="entry name" value="HTH_AraC"/>
</dbReference>
<proteinExistence type="predicted"/>
<reference evidence="5 6" key="1">
    <citation type="submission" date="2021-03" db="EMBL/GenBank/DDBJ databases">
        <title>Genomic Encyclopedia of Type Strains, Phase IV (KMG-IV): sequencing the most valuable type-strain genomes for metagenomic binning, comparative biology and taxonomic classification.</title>
        <authorList>
            <person name="Goeker M."/>
        </authorList>
    </citation>
    <scope>NUCLEOTIDE SEQUENCE [LARGE SCALE GENOMIC DNA]</scope>
    <source>
        <strain evidence="5 6">DSM 26048</strain>
    </source>
</reference>
<name>A0ABS4J124_9BACL</name>
<feature type="domain" description="HTH araC/xylS-type" evidence="4">
    <location>
        <begin position="174"/>
        <end position="271"/>
    </location>
</feature>
<evidence type="ECO:0000259" key="4">
    <source>
        <dbReference type="PROSITE" id="PS01124"/>
    </source>
</evidence>
<dbReference type="InterPro" id="IPR037923">
    <property type="entry name" value="HTH-like"/>
</dbReference>
<dbReference type="SUPFAM" id="SSF46689">
    <property type="entry name" value="Homeodomain-like"/>
    <property type="match status" value="2"/>
</dbReference>
<dbReference type="RefSeq" id="WP_209975416.1">
    <property type="nucleotide sequence ID" value="NZ_JAGGLB010000019.1"/>
</dbReference>
<dbReference type="SUPFAM" id="SSF51215">
    <property type="entry name" value="Regulatory protein AraC"/>
    <property type="match status" value="1"/>
</dbReference>
<dbReference type="PANTHER" id="PTHR43280:SF28">
    <property type="entry name" value="HTH-TYPE TRANSCRIPTIONAL ACTIVATOR RHAS"/>
    <property type="match status" value="1"/>
</dbReference>
<dbReference type="PROSITE" id="PS01124">
    <property type="entry name" value="HTH_ARAC_FAMILY_2"/>
    <property type="match status" value="1"/>
</dbReference>
<keyword evidence="3" id="KW-0804">Transcription</keyword>
<dbReference type="Pfam" id="PF02311">
    <property type="entry name" value="AraC_binding"/>
    <property type="match status" value="1"/>
</dbReference>
<evidence type="ECO:0000256" key="2">
    <source>
        <dbReference type="ARBA" id="ARBA00023125"/>
    </source>
</evidence>
<sequence length="277" mass="32635">MDVVQRNLFIQYFSNMKIHISVVANTKAPLTWREINFTPDYARFYFIRHGEGVIKIQNKLYYPQPGQLYLLPSSVEQSYWAVNDNTFYKYWSHFTLKVGETDLFQLLKLPYMVEVDDTDRLEVLFERLITEYQSTELSAILKMNSLFLNILSYYLDACEQKNLLFYSDSINRLEIVLQYIENHLSENLSLDTLAKLVHLHPNYFIHFFKSIIGLTPIQYTNKIRIEKAKQLLLTTNRTVTEIADEVGCQLIYFSRLFKQQTGAAPSEYRSLSLIKKT</sequence>
<dbReference type="Pfam" id="PF12833">
    <property type="entry name" value="HTH_18"/>
    <property type="match status" value="1"/>
</dbReference>
<evidence type="ECO:0000313" key="6">
    <source>
        <dbReference type="Proteomes" id="UP001519287"/>
    </source>
</evidence>
<evidence type="ECO:0000256" key="3">
    <source>
        <dbReference type="ARBA" id="ARBA00023163"/>
    </source>
</evidence>
<dbReference type="InterPro" id="IPR009057">
    <property type="entry name" value="Homeodomain-like_sf"/>
</dbReference>
<dbReference type="Proteomes" id="UP001519287">
    <property type="component" value="Unassembled WGS sequence"/>
</dbReference>
<dbReference type="Gene3D" id="2.60.120.280">
    <property type="entry name" value="Regulatory protein AraC"/>
    <property type="match status" value="1"/>
</dbReference>
<gene>
    <name evidence="5" type="ORF">J2Z66_005150</name>
</gene>
<evidence type="ECO:0000313" key="5">
    <source>
        <dbReference type="EMBL" id="MBP1993528.1"/>
    </source>
</evidence>
<dbReference type="InterPro" id="IPR003313">
    <property type="entry name" value="AraC-bd"/>
</dbReference>
<dbReference type="EMBL" id="JAGGLB010000019">
    <property type="protein sequence ID" value="MBP1993528.1"/>
    <property type="molecule type" value="Genomic_DNA"/>
</dbReference>